<dbReference type="GO" id="GO:0005634">
    <property type="term" value="C:nucleus"/>
    <property type="evidence" value="ECO:0007669"/>
    <property type="project" value="UniProtKB-SubCell"/>
</dbReference>
<dbReference type="InterPro" id="IPR039776">
    <property type="entry name" value="Pds5"/>
</dbReference>
<reference evidence="3" key="1">
    <citation type="journal article" date="2023" name="Mol. Biol. Evol.">
        <title>Third-Generation Sequencing Reveals the Adaptive Role of the Epigenome in Three Deep-Sea Polychaetes.</title>
        <authorList>
            <person name="Perez M."/>
            <person name="Aroh O."/>
            <person name="Sun Y."/>
            <person name="Lan Y."/>
            <person name="Juniper S.K."/>
            <person name="Young C.R."/>
            <person name="Angers B."/>
            <person name="Qian P.Y."/>
        </authorList>
    </citation>
    <scope>NUCLEOTIDE SEQUENCE</scope>
    <source>
        <strain evidence="3">R07B-5</strain>
    </source>
</reference>
<dbReference type="PANTHER" id="PTHR12663">
    <property type="entry name" value="ANDROGEN INDUCED INHIBITOR OF PROLIFERATION AS3 / PDS5-RELATED"/>
    <property type="match status" value="1"/>
</dbReference>
<feature type="non-terminal residue" evidence="3">
    <location>
        <position position="1"/>
    </location>
</feature>
<dbReference type="Proteomes" id="UP001209878">
    <property type="component" value="Unassembled WGS sequence"/>
</dbReference>
<keyword evidence="2" id="KW-0539">Nucleus</keyword>
<gene>
    <name evidence="3" type="ORF">NP493_464g01004</name>
</gene>
<evidence type="ECO:0000313" key="3">
    <source>
        <dbReference type="EMBL" id="KAK2179962.1"/>
    </source>
</evidence>
<evidence type="ECO:0000313" key="4">
    <source>
        <dbReference type="Proteomes" id="UP001209878"/>
    </source>
</evidence>
<keyword evidence="4" id="KW-1185">Reference proteome</keyword>
<comment type="subcellular location">
    <subcellularLocation>
        <location evidence="1">Nucleus</location>
    </subcellularLocation>
</comment>
<proteinExistence type="predicted"/>
<dbReference type="GO" id="GO:0006281">
    <property type="term" value="P:DNA repair"/>
    <property type="evidence" value="ECO:0007669"/>
    <property type="project" value="TreeGrafter"/>
</dbReference>
<dbReference type="AlphaFoldDB" id="A0AAD9NRD7"/>
<name>A0AAD9NRD7_RIDPI</name>
<accession>A0AAD9NRD7</accession>
<protein>
    <submittedName>
        <fullName evidence="3">Uncharacterized protein</fullName>
    </submittedName>
</protein>
<comment type="caution">
    <text evidence="3">The sequence shown here is derived from an EMBL/GenBank/DDBJ whole genome shotgun (WGS) entry which is preliminary data.</text>
</comment>
<dbReference type="Pfam" id="PF20168">
    <property type="entry name" value="PDS5"/>
    <property type="match status" value="1"/>
</dbReference>
<dbReference type="GO" id="GO:0000785">
    <property type="term" value="C:chromatin"/>
    <property type="evidence" value="ECO:0007669"/>
    <property type="project" value="TreeGrafter"/>
</dbReference>
<evidence type="ECO:0000256" key="2">
    <source>
        <dbReference type="ARBA" id="ARBA00023242"/>
    </source>
</evidence>
<dbReference type="PANTHER" id="PTHR12663:SF0">
    <property type="entry name" value="PRECOCIOUS DISSOCIATION OF SISTERS 5, ISOFORM A"/>
    <property type="match status" value="1"/>
</dbReference>
<evidence type="ECO:0000256" key="1">
    <source>
        <dbReference type="ARBA" id="ARBA00004123"/>
    </source>
</evidence>
<sequence length="323" mass="36751">FKIRKEALLGLGLIYKLSCQIETLRKSEVERLAWIRDKILHAYYQNTLDDKILVERVLNTVLVPYSLEPSQRMLRLYTLYACVDDHSVKALQEVFRAQMGLRNTARAMLDLIQKNGDSDEYTTQITSKVIQLSRNLPDPVKAQEHMRRFSKMIQDDGRVRTQLTKLLSTDCTCKRAEECVKEIMKKVGNPVPSNVMYNTVKVLLERIAPVMIDSIAIQDLVTFVSQAVKGSGDICDDIPEATENGMKLLLLLSSVYPSCFQKEEVYRHLSVFVKDEDDVVLVSVSAVSLELVFALVSRLHAANISQHWTEDTEDLPHHSHVST</sequence>
<organism evidence="3 4">
    <name type="scientific">Ridgeia piscesae</name>
    <name type="common">Tubeworm</name>
    <dbReference type="NCBI Taxonomy" id="27915"/>
    <lineage>
        <taxon>Eukaryota</taxon>
        <taxon>Metazoa</taxon>
        <taxon>Spiralia</taxon>
        <taxon>Lophotrochozoa</taxon>
        <taxon>Annelida</taxon>
        <taxon>Polychaeta</taxon>
        <taxon>Sedentaria</taxon>
        <taxon>Canalipalpata</taxon>
        <taxon>Sabellida</taxon>
        <taxon>Siboglinidae</taxon>
        <taxon>Ridgeia</taxon>
    </lineage>
</organism>
<dbReference type="GO" id="GO:0007064">
    <property type="term" value="P:mitotic sister chromatid cohesion"/>
    <property type="evidence" value="ECO:0007669"/>
    <property type="project" value="InterPro"/>
</dbReference>
<dbReference type="EMBL" id="JAODUO010000464">
    <property type="protein sequence ID" value="KAK2179962.1"/>
    <property type="molecule type" value="Genomic_DNA"/>
</dbReference>